<sequence length="370" mass="38723">MSPAEGNGPDAPESRVGVQRRDLFVAAGTAAVAGAIGWVARGATPGGSPDVSAAEATPAPAGPLLPGITVPAVPQRYVLVTAYSFANASDDELVAAARTAIEATPDVPDDSGALTVTAGFGIERARQIWPDRCAHDDLPAFANDVDDIVRGGDLLLQVCAETAAAVIDVAASLGQALGAGARPLWSERGYRDAPTPEGTARTPIGFVDGIVNPRTREEQNAGVWTDPDRGDTFMVVRRMFIATDFLALSTAQQEHAIGRRRDTGAPLSGGDTMDDVDLLAKAPDGTLATPVHSHARRAHPANIGRGLMLRRSYGFDPPTGAGLIFVAFMADPHTFTLTQRRLDEADDLIRHTVTDASGCFFVPGHDFSTA</sequence>
<dbReference type="EMBL" id="JAGIOL010000001">
    <property type="protein sequence ID" value="MBP2436636.1"/>
    <property type="molecule type" value="Genomic_DNA"/>
</dbReference>
<keyword evidence="3" id="KW-0349">Heme</keyword>
<dbReference type="Pfam" id="PF20628">
    <property type="entry name" value="Dyp_perox_C"/>
    <property type="match status" value="1"/>
</dbReference>
<dbReference type="InterPro" id="IPR048328">
    <property type="entry name" value="Dyp_perox_C"/>
</dbReference>
<accession>A0ABS4ZJI4</accession>
<dbReference type="NCBIfam" id="TIGR01413">
    <property type="entry name" value="Dyp_perox_fam"/>
    <property type="match status" value="1"/>
</dbReference>
<evidence type="ECO:0000313" key="10">
    <source>
        <dbReference type="EMBL" id="MBP2436636.1"/>
    </source>
</evidence>
<gene>
    <name evidence="10" type="ORF">JOF34_001222</name>
</gene>
<keyword evidence="2 10" id="KW-0575">Peroxidase</keyword>
<dbReference type="InterPro" id="IPR048327">
    <property type="entry name" value="Dyp_perox_N"/>
</dbReference>
<dbReference type="PROSITE" id="PS51404">
    <property type="entry name" value="DYP_PEROXIDASE"/>
    <property type="match status" value="1"/>
</dbReference>
<dbReference type="InterPro" id="IPR006314">
    <property type="entry name" value="Dyp_peroxidase"/>
</dbReference>
<evidence type="ECO:0000313" key="11">
    <source>
        <dbReference type="Proteomes" id="UP001519362"/>
    </source>
</evidence>
<dbReference type="SUPFAM" id="SSF54909">
    <property type="entry name" value="Dimeric alpha+beta barrel"/>
    <property type="match status" value="1"/>
</dbReference>
<evidence type="ECO:0000256" key="5">
    <source>
        <dbReference type="ARBA" id="ARBA00023002"/>
    </source>
</evidence>
<reference evidence="10 11" key="1">
    <citation type="submission" date="2021-03" db="EMBL/GenBank/DDBJ databases">
        <title>Sequencing the genomes of 1000 actinobacteria strains.</title>
        <authorList>
            <person name="Klenk H.-P."/>
        </authorList>
    </citation>
    <scope>NUCLEOTIDE SEQUENCE [LARGE SCALE GENOMIC DNA]</scope>
    <source>
        <strain evidence="10 11">DSM 24221</strain>
    </source>
</reference>
<dbReference type="PANTHER" id="PTHR30521:SF0">
    <property type="entry name" value="DYP-TYPE PEROXIDASE FAMILY PROTEIN"/>
    <property type="match status" value="1"/>
</dbReference>
<dbReference type="PROSITE" id="PS51318">
    <property type="entry name" value="TAT"/>
    <property type="match status" value="1"/>
</dbReference>
<name>A0ABS4ZJI4_9MICO</name>
<feature type="domain" description="Dyp-type peroxidase C-terminal" evidence="9">
    <location>
        <begin position="200"/>
        <end position="366"/>
    </location>
</feature>
<evidence type="ECO:0000256" key="2">
    <source>
        <dbReference type="ARBA" id="ARBA00022559"/>
    </source>
</evidence>
<comment type="cofactor">
    <cofactor evidence="1">
        <name>heme b</name>
        <dbReference type="ChEBI" id="CHEBI:60344"/>
    </cofactor>
</comment>
<evidence type="ECO:0000259" key="9">
    <source>
        <dbReference type="Pfam" id="PF20628"/>
    </source>
</evidence>
<dbReference type="Pfam" id="PF04261">
    <property type="entry name" value="Dyp_perox_N"/>
    <property type="match status" value="1"/>
</dbReference>
<comment type="similarity">
    <text evidence="7">Belongs to the DyP-type peroxidase family.</text>
</comment>
<keyword evidence="11" id="KW-1185">Reference proteome</keyword>
<feature type="domain" description="Dyp-type peroxidase N-terminal" evidence="8">
    <location>
        <begin position="112"/>
        <end position="191"/>
    </location>
</feature>
<dbReference type="Proteomes" id="UP001519362">
    <property type="component" value="Unassembled WGS sequence"/>
</dbReference>
<comment type="caution">
    <text evidence="10">The sequence shown here is derived from an EMBL/GenBank/DDBJ whole genome shotgun (WGS) entry which is preliminary data.</text>
</comment>
<dbReference type="InterPro" id="IPR006311">
    <property type="entry name" value="TAT_signal"/>
</dbReference>
<dbReference type="InterPro" id="IPR011008">
    <property type="entry name" value="Dimeric_a/b-barrel"/>
</dbReference>
<evidence type="ECO:0000259" key="8">
    <source>
        <dbReference type="Pfam" id="PF04261"/>
    </source>
</evidence>
<keyword evidence="4" id="KW-0479">Metal-binding</keyword>
<dbReference type="EC" id="1.11.1.19" evidence="10"/>
<protein>
    <submittedName>
        <fullName evidence="10">Dye decolorizing peroxidase</fullName>
        <ecNumber evidence="10">1.11.1.19</ecNumber>
    </submittedName>
</protein>
<evidence type="ECO:0000256" key="3">
    <source>
        <dbReference type="ARBA" id="ARBA00022617"/>
    </source>
</evidence>
<proteinExistence type="inferred from homology"/>
<dbReference type="GO" id="GO:0004601">
    <property type="term" value="F:peroxidase activity"/>
    <property type="evidence" value="ECO:0007669"/>
    <property type="project" value="UniProtKB-KW"/>
</dbReference>
<evidence type="ECO:0000256" key="1">
    <source>
        <dbReference type="ARBA" id="ARBA00001970"/>
    </source>
</evidence>
<evidence type="ECO:0000256" key="4">
    <source>
        <dbReference type="ARBA" id="ARBA00022723"/>
    </source>
</evidence>
<organism evidence="10 11">
    <name type="scientific">Microbacterium amylolyticum</name>
    <dbReference type="NCBI Taxonomy" id="936337"/>
    <lineage>
        <taxon>Bacteria</taxon>
        <taxon>Bacillati</taxon>
        <taxon>Actinomycetota</taxon>
        <taxon>Actinomycetes</taxon>
        <taxon>Micrococcales</taxon>
        <taxon>Microbacteriaceae</taxon>
        <taxon>Microbacterium</taxon>
    </lineage>
</organism>
<dbReference type="PANTHER" id="PTHR30521">
    <property type="entry name" value="DEFERROCHELATASE/PEROXIDASE"/>
    <property type="match status" value="1"/>
</dbReference>
<evidence type="ECO:0000256" key="7">
    <source>
        <dbReference type="ARBA" id="ARBA00025737"/>
    </source>
</evidence>
<dbReference type="RefSeq" id="WP_165135907.1">
    <property type="nucleotide sequence ID" value="NZ_CP049253.1"/>
</dbReference>
<keyword evidence="6" id="KW-0408">Iron</keyword>
<evidence type="ECO:0000256" key="6">
    <source>
        <dbReference type="ARBA" id="ARBA00023004"/>
    </source>
</evidence>
<keyword evidence="5 10" id="KW-0560">Oxidoreductase</keyword>